<accession>A0A7C9NCM0</accession>
<name>A0A7C9NCM0_9BURK</name>
<evidence type="ECO:0000256" key="3">
    <source>
        <dbReference type="ARBA" id="ARBA00022679"/>
    </source>
</evidence>
<dbReference type="CDD" id="cd01335">
    <property type="entry name" value="Radical_SAM"/>
    <property type="match status" value="1"/>
</dbReference>
<feature type="domain" description="Radical SAM core" evidence="9">
    <location>
        <begin position="153"/>
        <end position="380"/>
    </location>
</feature>
<evidence type="ECO:0000259" key="8">
    <source>
        <dbReference type="PROSITE" id="PS51332"/>
    </source>
</evidence>
<dbReference type="GO" id="GO:0005829">
    <property type="term" value="C:cytosol"/>
    <property type="evidence" value="ECO:0007669"/>
    <property type="project" value="TreeGrafter"/>
</dbReference>
<reference evidence="10 11" key="1">
    <citation type="submission" date="2019-09" db="EMBL/GenBank/DDBJ databases">
        <title>Identification of Malikia spinosa a prominent benzene-, toluene-, and ethylbenzene-degrading bacterium: enrichment, isolation and whole genome sequencing.</title>
        <authorList>
            <person name="Tancsics A."/>
            <person name="Revesz F."/>
            <person name="Kriszt B."/>
        </authorList>
    </citation>
    <scope>NUCLEOTIDE SEQUENCE [LARGE SCALE GENOMIC DNA]</scope>
    <source>
        <strain evidence="10 11">AB6</strain>
    </source>
</reference>
<dbReference type="PANTHER" id="PTHR43409:SF7">
    <property type="entry name" value="BLL1977 PROTEIN"/>
    <property type="match status" value="1"/>
</dbReference>
<gene>
    <name evidence="10" type="ORF">F5985_11570</name>
</gene>
<evidence type="ECO:0000256" key="5">
    <source>
        <dbReference type="ARBA" id="ARBA00022723"/>
    </source>
</evidence>
<dbReference type="GO" id="GO:0031419">
    <property type="term" value="F:cobalamin binding"/>
    <property type="evidence" value="ECO:0007669"/>
    <property type="project" value="InterPro"/>
</dbReference>
<keyword evidence="4" id="KW-0949">S-adenosyl-L-methionine</keyword>
<dbReference type="Proteomes" id="UP000481947">
    <property type="component" value="Unassembled WGS sequence"/>
</dbReference>
<evidence type="ECO:0000256" key="1">
    <source>
        <dbReference type="ARBA" id="ARBA00001966"/>
    </source>
</evidence>
<dbReference type="SFLD" id="SFLDG01082">
    <property type="entry name" value="B12-binding_domain_containing"/>
    <property type="match status" value="1"/>
</dbReference>
<sequence>MRLTLVHPAIGHRLGESYIRSWQMEPLPIATLAGLTPADVSLRFYDDRMERIPYDEPTDAVAIPVETYTAARAYQIASEYRRRDVPVIMGGFHPTLVPDEVSRYCEAMVLGEAEGVWAEVIDDLRHGTLKRIYRGKRTDLSRVVVDRSLFQGKRYLPIGLVETGRGCRFPCEFCAIQSFFERSYRRRDIGAVVKELESLQGQKKLFFFVDDNFAGDIQAGKELLPALEPLKLRWITQMSINAAHDEDFVRRLARSGCRGVLIGFESLNPDNLRRMNKRFNTMKAGYAGALANLRRHGIAVYGTFVFGYEHDNRDSFDEAVDFAMAQDMYIAAFNHLTPFPGTPLYARLQEEGRLRYDAWWRDPRYRYNEVPFTPGPLSPQEITDGCVAARQRFYSWPSILKRSLRNCSDFFMLRNYLPINALHRGDISRRNGYPLGDEAWSGPLLEVA</sequence>
<keyword evidence="3" id="KW-0808">Transferase</keyword>
<comment type="caution">
    <text evidence="10">The sequence shown here is derived from an EMBL/GenBank/DDBJ whole genome shotgun (WGS) entry which is preliminary data.</text>
</comment>
<dbReference type="InterPro" id="IPR006158">
    <property type="entry name" value="Cobalamin-bd"/>
</dbReference>
<evidence type="ECO:0000256" key="4">
    <source>
        <dbReference type="ARBA" id="ARBA00022691"/>
    </source>
</evidence>
<dbReference type="InterPro" id="IPR023404">
    <property type="entry name" value="rSAM_horseshoe"/>
</dbReference>
<evidence type="ECO:0000313" key="10">
    <source>
        <dbReference type="EMBL" id="MYZ52759.1"/>
    </source>
</evidence>
<evidence type="ECO:0000256" key="6">
    <source>
        <dbReference type="ARBA" id="ARBA00023004"/>
    </source>
</evidence>
<dbReference type="Pfam" id="PF04055">
    <property type="entry name" value="Radical_SAM"/>
    <property type="match status" value="1"/>
</dbReference>
<dbReference type="PROSITE" id="PS51332">
    <property type="entry name" value="B12_BINDING"/>
    <property type="match status" value="1"/>
</dbReference>
<proteinExistence type="predicted"/>
<dbReference type="AlphaFoldDB" id="A0A7C9NCM0"/>
<dbReference type="SFLD" id="SFLDG01123">
    <property type="entry name" value="methyltransferase_(Class_B)"/>
    <property type="match status" value="1"/>
</dbReference>
<dbReference type="PANTHER" id="PTHR43409">
    <property type="entry name" value="ANAEROBIC MAGNESIUM-PROTOPORPHYRIN IX MONOMETHYL ESTER CYCLASE-RELATED"/>
    <property type="match status" value="1"/>
</dbReference>
<evidence type="ECO:0000256" key="7">
    <source>
        <dbReference type="ARBA" id="ARBA00023014"/>
    </source>
</evidence>
<keyword evidence="5" id="KW-0479">Metal-binding</keyword>
<dbReference type="EMBL" id="VYSB01000012">
    <property type="protein sequence ID" value="MYZ52759.1"/>
    <property type="molecule type" value="Genomic_DNA"/>
</dbReference>
<keyword evidence="7" id="KW-0411">Iron-sulfur</keyword>
<dbReference type="Gene3D" id="3.80.30.20">
    <property type="entry name" value="tm_1862 like domain"/>
    <property type="match status" value="1"/>
</dbReference>
<organism evidence="10 11">
    <name type="scientific">Malikia spinosa</name>
    <dbReference type="NCBI Taxonomy" id="86180"/>
    <lineage>
        <taxon>Bacteria</taxon>
        <taxon>Pseudomonadati</taxon>
        <taxon>Pseudomonadota</taxon>
        <taxon>Betaproteobacteria</taxon>
        <taxon>Burkholderiales</taxon>
        <taxon>Comamonadaceae</taxon>
        <taxon>Malikia</taxon>
    </lineage>
</organism>
<dbReference type="RefSeq" id="WP_161125532.1">
    <property type="nucleotide sequence ID" value="NZ_VYSB01000012.1"/>
</dbReference>
<protein>
    <submittedName>
        <fullName evidence="10">B12-binding domain-containing radical SAM protein</fullName>
    </submittedName>
</protein>
<dbReference type="Gene3D" id="3.40.50.280">
    <property type="entry name" value="Cobalamin-binding domain"/>
    <property type="match status" value="1"/>
</dbReference>
<evidence type="ECO:0000313" key="11">
    <source>
        <dbReference type="Proteomes" id="UP000481947"/>
    </source>
</evidence>
<dbReference type="InterPro" id="IPR034466">
    <property type="entry name" value="Methyltransferase_Class_B"/>
</dbReference>
<dbReference type="InterPro" id="IPR058240">
    <property type="entry name" value="rSAM_sf"/>
</dbReference>
<dbReference type="InterPro" id="IPR007197">
    <property type="entry name" value="rSAM"/>
</dbReference>
<dbReference type="InterPro" id="IPR006638">
    <property type="entry name" value="Elp3/MiaA/NifB-like_rSAM"/>
</dbReference>
<dbReference type="SMART" id="SM00729">
    <property type="entry name" value="Elp3"/>
    <property type="match status" value="1"/>
</dbReference>
<dbReference type="GO" id="GO:0003824">
    <property type="term" value="F:catalytic activity"/>
    <property type="evidence" value="ECO:0007669"/>
    <property type="project" value="InterPro"/>
</dbReference>
<dbReference type="SUPFAM" id="SSF102114">
    <property type="entry name" value="Radical SAM enzymes"/>
    <property type="match status" value="1"/>
</dbReference>
<evidence type="ECO:0000259" key="9">
    <source>
        <dbReference type="PROSITE" id="PS51918"/>
    </source>
</evidence>
<keyword evidence="2" id="KW-0489">Methyltransferase</keyword>
<dbReference type="GO" id="GO:0051539">
    <property type="term" value="F:4 iron, 4 sulfur cluster binding"/>
    <property type="evidence" value="ECO:0007669"/>
    <property type="project" value="UniProtKB-KW"/>
</dbReference>
<feature type="domain" description="B12-binding" evidence="8">
    <location>
        <begin position="1"/>
        <end position="131"/>
    </location>
</feature>
<evidence type="ECO:0000256" key="2">
    <source>
        <dbReference type="ARBA" id="ARBA00022603"/>
    </source>
</evidence>
<keyword evidence="6" id="KW-0408">Iron</keyword>
<dbReference type="InterPro" id="IPR051198">
    <property type="entry name" value="BchE-like"/>
</dbReference>
<dbReference type="GO" id="GO:0046872">
    <property type="term" value="F:metal ion binding"/>
    <property type="evidence" value="ECO:0007669"/>
    <property type="project" value="UniProtKB-KW"/>
</dbReference>
<comment type="cofactor">
    <cofactor evidence="1">
        <name>[4Fe-4S] cluster</name>
        <dbReference type="ChEBI" id="CHEBI:49883"/>
    </cofactor>
</comment>
<dbReference type="SFLD" id="SFLDS00029">
    <property type="entry name" value="Radical_SAM"/>
    <property type="match status" value="1"/>
</dbReference>
<dbReference type="PROSITE" id="PS51918">
    <property type="entry name" value="RADICAL_SAM"/>
    <property type="match status" value="1"/>
</dbReference>